<dbReference type="Gene3D" id="3.40.50.720">
    <property type="entry name" value="NAD(P)-binding Rossmann-like Domain"/>
    <property type="match status" value="1"/>
</dbReference>
<proteinExistence type="predicted"/>
<name>A0A0K2B0I5_STRA7</name>
<dbReference type="AlphaFoldDB" id="A0A0K2B0I5"/>
<dbReference type="PANTHER" id="PTHR43245">
    <property type="entry name" value="BIFUNCTIONAL POLYMYXIN RESISTANCE PROTEIN ARNA"/>
    <property type="match status" value="1"/>
</dbReference>
<reference evidence="3" key="1">
    <citation type="journal article" date="2015" name="J. Biotechnol.">
        <title>Complete genome sequence of Streptomyces ambofaciens ATCC 23877, the spiramycin producer.</title>
        <authorList>
            <person name="Thibessard A."/>
            <person name="Haas D."/>
            <person name="Gerbaud C."/>
            <person name="Aigle B."/>
            <person name="Lautru S."/>
            <person name="Pernodet J.L."/>
            <person name="Leblond P."/>
        </authorList>
    </citation>
    <scope>NUCLEOTIDE SEQUENCE [LARGE SCALE GENOMIC DNA]</scope>
    <source>
        <strain evidence="3">ATCC 23877 / 3486 / DSM 40053 / JCM 4204 / NBRC 12836 / NRRL B-2516</strain>
    </source>
</reference>
<dbReference type="EMBL" id="CP012382">
    <property type="protein sequence ID" value="AKZ58651.1"/>
    <property type="molecule type" value="Genomic_DNA"/>
</dbReference>
<evidence type="ECO:0000259" key="1">
    <source>
        <dbReference type="Pfam" id="PF01370"/>
    </source>
</evidence>
<dbReference type="KEGG" id="samb:SAM23877_5606"/>
<evidence type="ECO:0000313" key="3">
    <source>
        <dbReference type="Proteomes" id="UP000061018"/>
    </source>
</evidence>
<evidence type="ECO:0000313" key="2">
    <source>
        <dbReference type="EMBL" id="AKZ58651.1"/>
    </source>
</evidence>
<dbReference type="SUPFAM" id="SSF51735">
    <property type="entry name" value="NAD(P)-binding Rossmann-fold domains"/>
    <property type="match status" value="1"/>
</dbReference>
<sequence length="334" mass="34825">MRCDVNLEVLNRSNDPRGPLITVVGASGFIGSALVAELARMPVRLRAVARRETPVPAGARAAVEVRRADLARPDEVGAAVEGADAVVHLAAHIGGARSWRAADERSLRVNVGLLRDVADAFRDRSGPAPAVVLASTLQAGVELSRQGPYARQKSAAEEVLLRAASEEVVRGVVLRLPTVYGRSPLTGWTGRGVVASVARQAVSGEPVTMWHDGTVGRDLLHVEDAARAFAAALGHVERLDGGTWSVGTGRLEPLGEVFSALAGLVAERTGRPPVPVVSTEPPDHAEAGDFESAVCDPSAFRAVTGWSPLVPLRAGLGAVVETMVADGARGGIRT</sequence>
<dbReference type="Proteomes" id="UP000061018">
    <property type="component" value="Chromosome"/>
</dbReference>
<dbReference type="Pfam" id="PF01370">
    <property type="entry name" value="Epimerase"/>
    <property type="match status" value="1"/>
</dbReference>
<dbReference type="InterPro" id="IPR050177">
    <property type="entry name" value="Lipid_A_modif_metabolic_enz"/>
</dbReference>
<dbReference type="CDD" id="cd08946">
    <property type="entry name" value="SDR_e"/>
    <property type="match status" value="1"/>
</dbReference>
<dbReference type="PANTHER" id="PTHR43245:SF13">
    <property type="entry name" value="UDP-D-APIOSE_UDP-D-XYLOSE SYNTHASE 2"/>
    <property type="match status" value="1"/>
</dbReference>
<accession>A0A0K2B0I5</accession>
<organism evidence="2 3">
    <name type="scientific">Streptomyces ambofaciens (strain ATCC 23877 / 3486 / DSM 40053 / JCM 4204 / NBRC 12836 / NRRL B-2516)</name>
    <dbReference type="NCBI Taxonomy" id="278992"/>
    <lineage>
        <taxon>Bacteria</taxon>
        <taxon>Bacillati</taxon>
        <taxon>Actinomycetota</taxon>
        <taxon>Actinomycetes</taxon>
        <taxon>Kitasatosporales</taxon>
        <taxon>Streptomycetaceae</taxon>
        <taxon>Streptomyces</taxon>
    </lineage>
</organism>
<gene>
    <name evidence="2" type="primary">srm31</name>
    <name evidence="2" type="ORF">SAM23877_5606</name>
</gene>
<dbReference type="STRING" id="1889.SAM40697_5099"/>
<dbReference type="InterPro" id="IPR036291">
    <property type="entry name" value="NAD(P)-bd_dom_sf"/>
</dbReference>
<feature type="domain" description="NAD-dependent epimerase/dehydratase" evidence="1">
    <location>
        <begin position="21"/>
        <end position="247"/>
    </location>
</feature>
<protein>
    <submittedName>
        <fullName evidence="2">Putative NDP-hexose ketoreductase</fullName>
    </submittedName>
</protein>
<dbReference type="InterPro" id="IPR001509">
    <property type="entry name" value="Epimerase_deHydtase"/>
</dbReference>